<evidence type="ECO:0000256" key="2">
    <source>
        <dbReference type="SAM" id="Phobius"/>
    </source>
</evidence>
<feature type="transmembrane region" description="Helical" evidence="2">
    <location>
        <begin position="9"/>
        <end position="28"/>
    </location>
</feature>
<dbReference type="STRING" id="1914305.BLW93_02265"/>
<comment type="caution">
    <text evidence="3">The sequence shown here is derived from an EMBL/GenBank/DDBJ whole genome shotgun (WGS) entry which is preliminary data.</text>
</comment>
<dbReference type="EMBL" id="MOEN01000005">
    <property type="protein sequence ID" value="OMH41017.1"/>
    <property type="molecule type" value="Genomic_DNA"/>
</dbReference>
<name>A0A1R1MMM0_9BACT</name>
<keyword evidence="2" id="KW-0472">Membrane</keyword>
<proteinExistence type="predicted"/>
<sequence length="114" mass="13814">MIQKKLSKLLIIGWVIFLPFYLYSYIFGENSLKTLRELQKNYQKLQAEKNYWNTKVEILNERIKAIEQNQKFYYEKLAREMFVKGKKGEQTFLFVTKKHPKIQILNKNSTKTEE</sequence>
<organism evidence="3 4">
    <name type="scientific">Desulfurobacterium indicum</name>
    <dbReference type="NCBI Taxonomy" id="1914305"/>
    <lineage>
        <taxon>Bacteria</taxon>
        <taxon>Pseudomonadati</taxon>
        <taxon>Aquificota</taxon>
        <taxon>Aquificia</taxon>
        <taxon>Desulfurobacteriales</taxon>
        <taxon>Desulfurobacteriaceae</taxon>
        <taxon>Desulfurobacterium</taxon>
    </lineage>
</organism>
<reference evidence="3 4" key="1">
    <citation type="submission" date="2016-10" db="EMBL/GenBank/DDBJ databases">
        <title>Genome sequence of a sulfur-reducing bacterium Desulfurobacterium indicum K6013.</title>
        <authorList>
            <person name="Cao J."/>
            <person name="Shao Z."/>
            <person name="Alain K."/>
            <person name="Jebbar M."/>
        </authorList>
    </citation>
    <scope>NUCLEOTIDE SEQUENCE [LARGE SCALE GENOMIC DNA]</scope>
    <source>
        <strain evidence="3 4">K6013</strain>
    </source>
</reference>
<dbReference type="AlphaFoldDB" id="A0A1R1MMM0"/>
<evidence type="ECO:0008006" key="5">
    <source>
        <dbReference type="Google" id="ProtNLM"/>
    </source>
</evidence>
<gene>
    <name evidence="3" type="ORF">BLW93_02265</name>
</gene>
<evidence type="ECO:0000256" key="1">
    <source>
        <dbReference type="SAM" id="Coils"/>
    </source>
</evidence>
<keyword evidence="1" id="KW-0175">Coiled coil</keyword>
<evidence type="ECO:0000313" key="3">
    <source>
        <dbReference type="EMBL" id="OMH41017.1"/>
    </source>
</evidence>
<dbReference type="RefSeq" id="WP_076712497.1">
    <property type="nucleotide sequence ID" value="NZ_MOEN01000005.1"/>
</dbReference>
<keyword evidence="2" id="KW-1133">Transmembrane helix</keyword>
<protein>
    <recommendedName>
        <fullName evidence="5">Septum formation initiator</fullName>
    </recommendedName>
</protein>
<dbReference type="Proteomes" id="UP000187408">
    <property type="component" value="Unassembled WGS sequence"/>
</dbReference>
<evidence type="ECO:0000313" key="4">
    <source>
        <dbReference type="Proteomes" id="UP000187408"/>
    </source>
</evidence>
<keyword evidence="4" id="KW-1185">Reference proteome</keyword>
<feature type="coiled-coil region" evidence="1">
    <location>
        <begin position="28"/>
        <end position="76"/>
    </location>
</feature>
<keyword evidence="2" id="KW-0812">Transmembrane</keyword>
<accession>A0A1R1MMM0</accession>